<dbReference type="GO" id="GO:0000160">
    <property type="term" value="P:phosphorelay signal transduction system"/>
    <property type="evidence" value="ECO:0007669"/>
    <property type="project" value="InterPro"/>
</dbReference>
<dbReference type="PROSITE" id="PS00041">
    <property type="entry name" value="HTH_ARAC_FAMILY_1"/>
    <property type="match status" value="1"/>
</dbReference>
<keyword evidence="1" id="KW-0805">Transcription regulation</keyword>
<keyword evidence="2" id="KW-0238">DNA-binding</keyword>
<dbReference type="SMART" id="SM00342">
    <property type="entry name" value="HTH_ARAC"/>
    <property type="match status" value="1"/>
</dbReference>
<feature type="domain" description="Response regulatory" evidence="6">
    <location>
        <begin position="3"/>
        <end position="120"/>
    </location>
</feature>
<feature type="domain" description="HTH araC/xylS-type" evidence="5">
    <location>
        <begin position="460"/>
        <end position="558"/>
    </location>
</feature>
<sequence length="560" mass="63720">MHRLMIVDDERHIVDWLYELFMDNSDMDLDIVKAYSGKEALQRLEGAKIDIVLSDIRMPGMSGLELMEKIKESWPGCKIVFLTGYNDFEYIYSAVKQNGVSYLLKTEDDDEIVEAVKQAISALEQELGNRQLRSRVLEREELVAHLMRKELLLDVIGGKVRLADADRGWLDKLAIPFDENRPVMLLFGRVHGGMVSQDYSERFLSLRGLSSLTGQYLSPFASHALIDIEKYDLLWLIQPVKRTDGDANAASESDDQLWRRTVLFVKGNLETLQAASEEALETKISFLLYDQRVPWSSVQESWDLLKSMADIRIHSPRGMPIVCSIDAEEASAFDAANKAALDGSAYARKTEALQDCLEQGLRKEFFEKLDEVDEGLSAVSRMRDLSAAQVYCTISLLFLTYINKNRLADKLNDRIALGRLIPTNGFDSWRESFEYLRELGHAVFALKEDERTSREGELIERIIAFVRSNLHGELTLVRISEKVNYNPSYVSRIFKQATGTNLFDFINKARIGKAKELLEDGARPIQDIARAAGFDSPQYFATAFKKMTGMTPNEYRNQLI</sequence>
<dbReference type="EMBL" id="AP019400">
    <property type="protein sequence ID" value="BBI30880.1"/>
    <property type="molecule type" value="Genomic_DNA"/>
</dbReference>
<dbReference type="Pfam" id="PF00072">
    <property type="entry name" value="Response_reg"/>
    <property type="match status" value="1"/>
</dbReference>
<dbReference type="GO" id="GO:0003700">
    <property type="term" value="F:DNA-binding transcription factor activity"/>
    <property type="evidence" value="ECO:0007669"/>
    <property type="project" value="InterPro"/>
</dbReference>
<dbReference type="Proteomes" id="UP000289856">
    <property type="component" value="Chromosome"/>
</dbReference>
<dbReference type="InterPro" id="IPR018060">
    <property type="entry name" value="HTH_AraC"/>
</dbReference>
<name>A0A3T1CYG1_9BACL</name>
<dbReference type="SUPFAM" id="SSF46689">
    <property type="entry name" value="Homeodomain-like"/>
    <property type="match status" value="2"/>
</dbReference>
<dbReference type="PRINTS" id="PR00032">
    <property type="entry name" value="HTHARAC"/>
</dbReference>
<dbReference type="InterPro" id="IPR020449">
    <property type="entry name" value="Tscrpt_reg_AraC-type_HTH"/>
</dbReference>
<dbReference type="Gene3D" id="1.10.10.60">
    <property type="entry name" value="Homeodomain-like"/>
    <property type="match status" value="2"/>
</dbReference>
<dbReference type="SUPFAM" id="SSF52172">
    <property type="entry name" value="CheY-like"/>
    <property type="match status" value="1"/>
</dbReference>
<dbReference type="PROSITE" id="PS01124">
    <property type="entry name" value="HTH_ARAC_FAMILY_2"/>
    <property type="match status" value="1"/>
</dbReference>
<organism evidence="7 8">
    <name type="scientific">Cohnella abietis</name>
    <dbReference type="NCBI Taxonomy" id="2507935"/>
    <lineage>
        <taxon>Bacteria</taxon>
        <taxon>Bacillati</taxon>
        <taxon>Bacillota</taxon>
        <taxon>Bacilli</taxon>
        <taxon>Bacillales</taxon>
        <taxon>Paenibacillaceae</taxon>
        <taxon>Cohnella</taxon>
    </lineage>
</organism>
<evidence type="ECO:0000313" key="7">
    <source>
        <dbReference type="EMBL" id="BBI30880.1"/>
    </source>
</evidence>
<dbReference type="GO" id="GO:0043565">
    <property type="term" value="F:sequence-specific DNA binding"/>
    <property type="evidence" value="ECO:0007669"/>
    <property type="project" value="InterPro"/>
</dbReference>
<dbReference type="InterPro" id="IPR018062">
    <property type="entry name" value="HTH_AraC-typ_CS"/>
</dbReference>
<reference evidence="7 8" key="1">
    <citation type="submission" date="2019-01" db="EMBL/GenBank/DDBJ databases">
        <title>Complete genome sequence of Cohnella hallensis HS21 isolated from Korean fir (Abies koreana) rhizospheric soil.</title>
        <authorList>
            <person name="Jiang L."/>
            <person name="Kang S.W."/>
            <person name="Kim S."/>
            <person name="Jung J."/>
            <person name="Kim C.Y."/>
            <person name="Kim D.H."/>
            <person name="Kim S.W."/>
            <person name="Lee J."/>
        </authorList>
    </citation>
    <scope>NUCLEOTIDE SEQUENCE [LARGE SCALE GENOMIC DNA]</scope>
    <source>
        <strain evidence="7 8">HS21</strain>
    </source>
</reference>
<dbReference type="PANTHER" id="PTHR43280:SF2">
    <property type="entry name" value="HTH-TYPE TRANSCRIPTIONAL REGULATOR EXSA"/>
    <property type="match status" value="1"/>
</dbReference>
<proteinExistence type="predicted"/>
<evidence type="ECO:0000256" key="3">
    <source>
        <dbReference type="ARBA" id="ARBA00023163"/>
    </source>
</evidence>
<feature type="modified residue" description="4-aspartylphosphate" evidence="4">
    <location>
        <position position="55"/>
    </location>
</feature>
<dbReference type="SMART" id="SM00448">
    <property type="entry name" value="REC"/>
    <property type="match status" value="1"/>
</dbReference>
<keyword evidence="4" id="KW-0597">Phosphoprotein</keyword>
<evidence type="ECO:0000256" key="1">
    <source>
        <dbReference type="ARBA" id="ARBA00023015"/>
    </source>
</evidence>
<dbReference type="PANTHER" id="PTHR43280">
    <property type="entry name" value="ARAC-FAMILY TRANSCRIPTIONAL REGULATOR"/>
    <property type="match status" value="1"/>
</dbReference>
<dbReference type="Pfam" id="PF12833">
    <property type="entry name" value="HTH_18"/>
    <property type="match status" value="1"/>
</dbReference>
<dbReference type="InterPro" id="IPR009057">
    <property type="entry name" value="Homeodomain-like_sf"/>
</dbReference>
<accession>A0A3T1CYG1</accession>
<evidence type="ECO:0000256" key="2">
    <source>
        <dbReference type="ARBA" id="ARBA00023125"/>
    </source>
</evidence>
<dbReference type="CDD" id="cd17536">
    <property type="entry name" value="REC_YesN-like"/>
    <property type="match status" value="1"/>
</dbReference>
<evidence type="ECO:0000256" key="4">
    <source>
        <dbReference type="PROSITE-ProRule" id="PRU00169"/>
    </source>
</evidence>
<dbReference type="KEGG" id="cohn:KCTCHS21_02790"/>
<keyword evidence="3" id="KW-0804">Transcription</keyword>
<dbReference type="InterPro" id="IPR011006">
    <property type="entry name" value="CheY-like_superfamily"/>
</dbReference>
<evidence type="ECO:0000313" key="8">
    <source>
        <dbReference type="Proteomes" id="UP000289856"/>
    </source>
</evidence>
<evidence type="ECO:0000259" key="5">
    <source>
        <dbReference type="PROSITE" id="PS01124"/>
    </source>
</evidence>
<evidence type="ECO:0000259" key="6">
    <source>
        <dbReference type="PROSITE" id="PS50110"/>
    </source>
</evidence>
<dbReference type="PROSITE" id="PS50110">
    <property type="entry name" value="RESPONSE_REGULATORY"/>
    <property type="match status" value="1"/>
</dbReference>
<keyword evidence="8" id="KW-1185">Reference proteome</keyword>
<dbReference type="RefSeq" id="WP_162309245.1">
    <property type="nucleotide sequence ID" value="NZ_AP019400.1"/>
</dbReference>
<gene>
    <name evidence="7" type="ORF">KCTCHS21_02790</name>
</gene>
<dbReference type="Gene3D" id="3.40.50.2300">
    <property type="match status" value="1"/>
</dbReference>
<evidence type="ECO:0008006" key="9">
    <source>
        <dbReference type="Google" id="ProtNLM"/>
    </source>
</evidence>
<dbReference type="InterPro" id="IPR001789">
    <property type="entry name" value="Sig_transdc_resp-reg_receiver"/>
</dbReference>
<protein>
    <recommendedName>
        <fullName evidence="9">DNA-binding response regulator</fullName>
    </recommendedName>
</protein>
<dbReference type="AlphaFoldDB" id="A0A3T1CYG1"/>